<comment type="catalytic activity">
    <reaction evidence="1">
        <text>ATP + protein L-histidine = ADP + protein N-phospho-L-histidine.</text>
        <dbReference type="EC" id="2.7.13.3"/>
    </reaction>
</comment>
<keyword evidence="3" id="KW-0597">Phosphoprotein</keyword>
<dbReference type="SUPFAM" id="SSF47384">
    <property type="entry name" value="Homodimeric domain of signal transducing histidine kinase"/>
    <property type="match status" value="1"/>
</dbReference>
<proteinExistence type="predicted"/>
<sequence>MSITPSQFDRQFQLQDLLSAADQERIASSLSLLLDRQVTLSGPEVPPPAGAVRSALQWELETIGHVDIVGGDEVQLKACVNLIVLLIKSAARFQMASDLHIETVHADYEALQQKHAALQESENRYKNLAEQLEQKVAEQVKTIQDAQSKLYQTAKLASVGQLAAGVAHEINTPLAYIQSNLDSALTYLEDLTVLVDLVHKGAEQTVLQKAWEEQEIDYIMDDFPQLLQDNLDGVKKVAAIVADLKIFSNIDKSEQILDDINTRLKTVVKMILHQLPEYVDIKLDLQEIPSLTCHPGHLGQAFYNLILNGSQAIAGKGTIRIATACDTKEIRIVIQDTGAGIAEADLPRIFDPFFTTREVGSGTGLGLTVINNIIKAHGGRIEVQSQVGKGSTFTVFLPLNPLE</sequence>
<dbReference type="InterPro" id="IPR036890">
    <property type="entry name" value="HATPase_C_sf"/>
</dbReference>
<name>A0A8J6NDB5_9BACT</name>
<dbReference type="InterPro" id="IPR003594">
    <property type="entry name" value="HATPase_dom"/>
</dbReference>
<dbReference type="EMBL" id="JACNJZ010000113">
    <property type="protein sequence ID" value="MBC8317880.1"/>
    <property type="molecule type" value="Genomic_DNA"/>
</dbReference>
<dbReference type="SMART" id="SM00387">
    <property type="entry name" value="HATPase_c"/>
    <property type="match status" value="1"/>
</dbReference>
<dbReference type="Gene3D" id="3.30.565.10">
    <property type="entry name" value="Histidine kinase-like ATPase, C-terminal domain"/>
    <property type="match status" value="1"/>
</dbReference>
<comment type="caution">
    <text evidence="6">The sequence shown here is derived from an EMBL/GenBank/DDBJ whole genome shotgun (WGS) entry which is preliminary data.</text>
</comment>
<dbReference type="GO" id="GO:0000155">
    <property type="term" value="F:phosphorelay sensor kinase activity"/>
    <property type="evidence" value="ECO:0007669"/>
    <property type="project" value="InterPro"/>
</dbReference>
<protein>
    <recommendedName>
        <fullName evidence="2">histidine kinase</fullName>
        <ecNumber evidence="2">2.7.13.3</ecNumber>
    </recommendedName>
</protein>
<dbReference type="PROSITE" id="PS50109">
    <property type="entry name" value="HIS_KIN"/>
    <property type="match status" value="1"/>
</dbReference>
<dbReference type="InterPro" id="IPR036097">
    <property type="entry name" value="HisK_dim/P_sf"/>
</dbReference>
<evidence type="ECO:0000256" key="1">
    <source>
        <dbReference type="ARBA" id="ARBA00000085"/>
    </source>
</evidence>
<dbReference type="InterPro" id="IPR003661">
    <property type="entry name" value="HisK_dim/P_dom"/>
</dbReference>
<organism evidence="6 7">
    <name type="scientific">Candidatus Desulfobia pelagia</name>
    <dbReference type="NCBI Taxonomy" id="2841692"/>
    <lineage>
        <taxon>Bacteria</taxon>
        <taxon>Pseudomonadati</taxon>
        <taxon>Thermodesulfobacteriota</taxon>
        <taxon>Desulfobulbia</taxon>
        <taxon>Desulfobulbales</taxon>
        <taxon>Desulfobulbaceae</taxon>
        <taxon>Candidatus Desulfobia</taxon>
    </lineage>
</organism>
<accession>A0A8J6NDB5</accession>
<keyword evidence="4" id="KW-0175">Coiled coil</keyword>
<keyword evidence="6" id="KW-0808">Transferase</keyword>
<dbReference type="SUPFAM" id="SSF55874">
    <property type="entry name" value="ATPase domain of HSP90 chaperone/DNA topoisomerase II/histidine kinase"/>
    <property type="match status" value="1"/>
</dbReference>
<reference evidence="6 7" key="1">
    <citation type="submission" date="2020-08" db="EMBL/GenBank/DDBJ databases">
        <title>Bridging the membrane lipid divide: bacteria of the FCB group superphylum have the potential to synthesize archaeal ether lipids.</title>
        <authorList>
            <person name="Villanueva L."/>
            <person name="Von Meijenfeldt F.A.B."/>
            <person name="Westbye A.B."/>
            <person name="Yadav S."/>
            <person name="Hopmans E.C."/>
            <person name="Dutilh B.E."/>
            <person name="Sinninghe Damste J.S."/>
        </authorList>
    </citation>
    <scope>NUCLEOTIDE SEQUENCE [LARGE SCALE GENOMIC DNA]</scope>
    <source>
        <strain evidence="6">NIOZ-UU47</strain>
    </source>
</reference>
<dbReference type="AlphaFoldDB" id="A0A8J6NDB5"/>
<dbReference type="InterPro" id="IPR004358">
    <property type="entry name" value="Sig_transdc_His_kin-like_C"/>
</dbReference>
<dbReference type="InterPro" id="IPR005467">
    <property type="entry name" value="His_kinase_dom"/>
</dbReference>
<dbReference type="PRINTS" id="PR00344">
    <property type="entry name" value="BCTRLSENSOR"/>
</dbReference>
<feature type="coiled-coil region" evidence="4">
    <location>
        <begin position="101"/>
        <end position="149"/>
    </location>
</feature>
<dbReference type="Proteomes" id="UP000614424">
    <property type="component" value="Unassembled WGS sequence"/>
</dbReference>
<dbReference type="CDD" id="cd00082">
    <property type="entry name" value="HisKA"/>
    <property type="match status" value="1"/>
</dbReference>
<dbReference type="PANTHER" id="PTHR43065">
    <property type="entry name" value="SENSOR HISTIDINE KINASE"/>
    <property type="match status" value="1"/>
</dbReference>
<gene>
    <name evidence="6" type="ORF">H8E41_08225</name>
</gene>
<evidence type="ECO:0000256" key="3">
    <source>
        <dbReference type="ARBA" id="ARBA00022553"/>
    </source>
</evidence>
<keyword evidence="6" id="KW-0418">Kinase</keyword>
<dbReference type="Pfam" id="PF02518">
    <property type="entry name" value="HATPase_c"/>
    <property type="match status" value="1"/>
</dbReference>
<evidence type="ECO:0000313" key="7">
    <source>
        <dbReference type="Proteomes" id="UP000614424"/>
    </source>
</evidence>
<evidence type="ECO:0000313" key="6">
    <source>
        <dbReference type="EMBL" id="MBC8317880.1"/>
    </source>
</evidence>
<evidence type="ECO:0000259" key="5">
    <source>
        <dbReference type="PROSITE" id="PS50109"/>
    </source>
</evidence>
<dbReference type="PANTHER" id="PTHR43065:SF50">
    <property type="entry name" value="HISTIDINE KINASE"/>
    <property type="match status" value="1"/>
</dbReference>
<evidence type="ECO:0000256" key="2">
    <source>
        <dbReference type="ARBA" id="ARBA00012438"/>
    </source>
</evidence>
<dbReference type="EC" id="2.7.13.3" evidence="2"/>
<dbReference type="Gene3D" id="1.10.287.130">
    <property type="match status" value="1"/>
</dbReference>
<evidence type="ECO:0000256" key="4">
    <source>
        <dbReference type="SAM" id="Coils"/>
    </source>
</evidence>
<feature type="domain" description="Histidine kinase" evidence="5">
    <location>
        <begin position="165"/>
        <end position="401"/>
    </location>
</feature>